<dbReference type="Proteomes" id="UP000230779">
    <property type="component" value="Unassembled WGS sequence"/>
</dbReference>
<gene>
    <name evidence="1" type="ORF">COY66_06330</name>
</gene>
<evidence type="ECO:0008006" key="3">
    <source>
        <dbReference type="Google" id="ProtNLM"/>
    </source>
</evidence>
<proteinExistence type="predicted"/>
<reference evidence="1 2" key="1">
    <citation type="submission" date="2017-09" db="EMBL/GenBank/DDBJ databases">
        <title>Depth-based differentiation of microbial function through sediment-hosted aquifers and enrichment of novel symbionts in the deep terrestrial subsurface.</title>
        <authorList>
            <person name="Probst A.J."/>
            <person name="Ladd B."/>
            <person name="Jarett J.K."/>
            <person name="Geller-Mcgrath D.E."/>
            <person name="Sieber C.M."/>
            <person name="Emerson J.B."/>
            <person name="Anantharaman K."/>
            <person name="Thomas B.C."/>
            <person name="Malmstrom R."/>
            <person name="Stieglmeier M."/>
            <person name="Klingl A."/>
            <person name="Woyke T."/>
            <person name="Ryan C.M."/>
            <person name="Banfield J.F."/>
        </authorList>
    </citation>
    <scope>NUCLEOTIDE SEQUENCE [LARGE SCALE GENOMIC DNA]</scope>
    <source>
        <strain evidence="1">CG_4_10_14_0_8_um_filter_42_10</strain>
    </source>
</reference>
<dbReference type="EMBL" id="PFMD01000076">
    <property type="protein sequence ID" value="PIY95598.1"/>
    <property type="molecule type" value="Genomic_DNA"/>
</dbReference>
<protein>
    <recommendedName>
        <fullName evidence="3">Alanyl-tRNA synthetase class IIc N-terminal domain-containing protein</fullName>
    </recommendedName>
</protein>
<feature type="non-terminal residue" evidence="1">
    <location>
        <position position="33"/>
    </location>
</feature>
<name>A0A2M7RFT3_9BACT</name>
<evidence type="ECO:0000313" key="2">
    <source>
        <dbReference type="Proteomes" id="UP000230779"/>
    </source>
</evidence>
<organism evidence="1 2">
    <name type="scientific">Candidatus Kerfeldbacteria bacterium CG_4_10_14_0_8_um_filter_42_10</name>
    <dbReference type="NCBI Taxonomy" id="2014248"/>
    <lineage>
        <taxon>Bacteria</taxon>
        <taxon>Candidatus Kerfeldiibacteriota</taxon>
    </lineage>
</organism>
<evidence type="ECO:0000313" key="1">
    <source>
        <dbReference type="EMBL" id="PIY95598.1"/>
    </source>
</evidence>
<dbReference type="Gene3D" id="3.30.930.10">
    <property type="entry name" value="Bira Bifunctional Protein, Domain 2"/>
    <property type="match status" value="1"/>
</dbReference>
<dbReference type="SUPFAM" id="SSF55681">
    <property type="entry name" value="Class II aaRS and biotin synthetases"/>
    <property type="match status" value="1"/>
</dbReference>
<dbReference type="InterPro" id="IPR045864">
    <property type="entry name" value="aa-tRNA-synth_II/BPL/LPL"/>
</dbReference>
<sequence length="33" mass="3874">MKPIELRKHYLDFFKSKQHVVISSSSLIPENDS</sequence>
<accession>A0A2M7RFT3</accession>
<comment type="caution">
    <text evidence="1">The sequence shown here is derived from an EMBL/GenBank/DDBJ whole genome shotgun (WGS) entry which is preliminary data.</text>
</comment>
<dbReference type="AlphaFoldDB" id="A0A2M7RFT3"/>